<dbReference type="RefSeq" id="WP_380640041.1">
    <property type="nucleotide sequence ID" value="NZ_JBHSQO010000038.1"/>
</dbReference>
<dbReference type="EMBL" id="JBHSQO010000038">
    <property type="protein sequence ID" value="MFC6093147.1"/>
    <property type="molecule type" value="Genomic_DNA"/>
</dbReference>
<accession>A0ABW1PE46</accession>
<dbReference type="Proteomes" id="UP001596220">
    <property type="component" value="Unassembled WGS sequence"/>
</dbReference>
<gene>
    <name evidence="1" type="ORF">ACFP3R_28080</name>
</gene>
<organism evidence="1 2">
    <name type="scientific">Saccharothrix lopnurensis</name>
    <dbReference type="NCBI Taxonomy" id="1670621"/>
    <lineage>
        <taxon>Bacteria</taxon>
        <taxon>Bacillati</taxon>
        <taxon>Actinomycetota</taxon>
        <taxon>Actinomycetes</taxon>
        <taxon>Pseudonocardiales</taxon>
        <taxon>Pseudonocardiaceae</taxon>
        <taxon>Saccharothrix</taxon>
    </lineage>
</organism>
<dbReference type="Pfam" id="PF14430">
    <property type="entry name" value="Imm1"/>
    <property type="match status" value="1"/>
</dbReference>
<sequence length="161" mass="17289">MASLGEVRQLVELGLGKAADAITALEAVDHRDQPLVIRTRQDVEELLDHVSTASATQAVPSMIEIRRADDPWAHQVLHAGIGADHGFVRVSGDPEYRTTVGDPTATGEVVFDYMDNATEVPAREIVPLSTVRNILTAFITHDGDIPAGFPELHTGSTPTTT</sequence>
<proteinExistence type="predicted"/>
<name>A0ABW1PE46_9PSEU</name>
<evidence type="ECO:0000313" key="2">
    <source>
        <dbReference type="Proteomes" id="UP001596220"/>
    </source>
</evidence>
<comment type="caution">
    <text evidence="1">The sequence shown here is derived from an EMBL/GenBank/DDBJ whole genome shotgun (WGS) entry which is preliminary data.</text>
</comment>
<evidence type="ECO:0000313" key="1">
    <source>
        <dbReference type="EMBL" id="MFC6093147.1"/>
    </source>
</evidence>
<keyword evidence="2" id="KW-1185">Reference proteome</keyword>
<protein>
    <submittedName>
        <fullName evidence="1">Imm1 family immunity protein</fullName>
    </submittedName>
</protein>
<reference evidence="2" key="1">
    <citation type="journal article" date="2019" name="Int. J. Syst. Evol. Microbiol.">
        <title>The Global Catalogue of Microorganisms (GCM) 10K type strain sequencing project: providing services to taxonomists for standard genome sequencing and annotation.</title>
        <authorList>
            <consortium name="The Broad Institute Genomics Platform"/>
            <consortium name="The Broad Institute Genome Sequencing Center for Infectious Disease"/>
            <person name="Wu L."/>
            <person name="Ma J."/>
        </authorList>
    </citation>
    <scope>NUCLEOTIDE SEQUENCE [LARGE SCALE GENOMIC DNA]</scope>
    <source>
        <strain evidence="2">CGMCC 4.7246</strain>
    </source>
</reference>
<dbReference type="InterPro" id="IPR025680">
    <property type="entry name" value="DddI"/>
</dbReference>